<keyword evidence="1" id="KW-0812">Transmembrane</keyword>
<feature type="transmembrane region" description="Helical" evidence="1">
    <location>
        <begin position="15"/>
        <end position="42"/>
    </location>
</feature>
<accession>U3AAL2</accession>
<keyword evidence="1" id="KW-1133">Transmembrane helix</keyword>
<comment type="caution">
    <text evidence="2">The sequence shown here is derived from an EMBL/GenBank/DDBJ whole genome shotgun (WGS) entry which is preliminary data.</text>
</comment>
<evidence type="ECO:0000313" key="3">
    <source>
        <dbReference type="Proteomes" id="UP000016567"/>
    </source>
</evidence>
<evidence type="ECO:0000313" key="2">
    <source>
        <dbReference type="EMBL" id="GAD76966.1"/>
    </source>
</evidence>
<protein>
    <recommendedName>
        <fullName evidence="4">DUF3087 domain-containing protein</fullName>
    </recommendedName>
</protein>
<dbReference type="Proteomes" id="UP000016567">
    <property type="component" value="Unassembled WGS sequence"/>
</dbReference>
<evidence type="ECO:0000256" key="1">
    <source>
        <dbReference type="SAM" id="Phobius"/>
    </source>
</evidence>
<evidence type="ECO:0008006" key="4">
    <source>
        <dbReference type="Google" id="ProtNLM"/>
    </source>
</evidence>
<dbReference type="EMBL" id="BATL01000056">
    <property type="protein sequence ID" value="GAD76966.1"/>
    <property type="molecule type" value="Genomic_DNA"/>
</dbReference>
<feature type="transmembrane region" description="Helical" evidence="1">
    <location>
        <begin position="54"/>
        <end position="73"/>
    </location>
</feature>
<dbReference type="Pfam" id="PF11286">
    <property type="entry name" value="DUF3087"/>
    <property type="match status" value="1"/>
</dbReference>
<dbReference type="RefSeq" id="WP_021710712.1">
    <property type="nucleotide sequence ID" value="NZ_BAOB01000252.1"/>
</dbReference>
<dbReference type="OrthoDB" id="6118114at2"/>
<dbReference type="AlphaFoldDB" id="U3AAL2"/>
<keyword evidence="1" id="KW-0472">Membrane</keyword>
<gene>
    <name evidence="2" type="ORF">VAZ01S_056_00480</name>
</gene>
<sequence length="174" mass="20318">MEIKTINKASYRKKVNIIIVGFAFLLVVSSIVCGAILIYFFGNHHIVPDQSTGNFYWNFLGVLLGLALTLTLVNSIKRRPYFSEVRYIWQLKQIQNKIYRKLRKLKAAANDNDWKAMTILKYYYVTLKEVYSLDNNTLTMSNVEKELADIEIRENEQAKKIDVSSFQESWLDAY</sequence>
<dbReference type="InterPro" id="IPR021438">
    <property type="entry name" value="DUF3087"/>
</dbReference>
<dbReference type="eggNOG" id="ENOG502ZZ0F">
    <property type="taxonomic scope" value="Bacteria"/>
</dbReference>
<name>U3AAL2_9VIBR</name>
<organism evidence="2 3">
    <name type="scientific">Vibrio azureus NBRC 104587</name>
    <dbReference type="NCBI Taxonomy" id="1219077"/>
    <lineage>
        <taxon>Bacteria</taxon>
        <taxon>Pseudomonadati</taxon>
        <taxon>Pseudomonadota</taxon>
        <taxon>Gammaproteobacteria</taxon>
        <taxon>Vibrionales</taxon>
        <taxon>Vibrionaceae</taxon>
        <taxon>Vibrio</taxon>
    </lineage>
</organism>
<keyword evidence="3" id="KW-1185">Reference proteome</keyword>
<dbReference type="STRING" id="1219077.VAZ01S_056_00480"/>
<proteinExistence type="predicted"/>
<reference evidence="2 3" key="1">
    <citation type="submission" date="2013-09" db="EMBL/GenBank/DDBJ databases">
        <title>Whole genome shotgun sequence of Vibrio azureus NBRC 104587.</title>
        <authorList>
            <person name="Isaki S."/>
            <person name="Hosoyama A."/>
            <person name="Numata M."/>
            <person name="Hashimoto M."/>
            <person name="Hosoyama Y."/>
            <person name="Tsuchikane K."/>
            <person name="Noguchi M."/>
            <person name="Hirakata S."/>
            <person name="Ichikawa N."/>
            <person name="Ohji S."/>
            <person name="Yamazoe A."/>
            <person name="Fujita N."/>
        </authorList>
    </citation>
    <scope>NUCLEOTIDE SEQUENCE [LARGE SCALE GENOMIC DNA]</scope>
    <source>
        <strain evidence="2 3">NBRC 104587</strain>
    </source>
</reference>